<dbReference type="AlphaFoldDB" id="A0A667Z0P6"/>
<dbReference type="GO" id="GO:0005634">
    <property type="term" value="C:nucleus"/>
    <property type="evidence" value="ECO:0007669"/>
    <property type="project" value="TreeGrafter"/>
</dbReference>
<dbReference type="PANTHER" id="PTHR15191">
    <property type="entry name" value="PROTEIN CBG20567"/>
    <property type="match status" value="1"/>
</dbReference>
<dbReference type="GeneTree" id="ENSGT00390000004977"/>
<feature type="transmembrane region" description="Helical" evidence="3">
    <location>
        <begin position="92"/>
        <end position="116"/>
    </location>
</feature>
<keyword evidence="4" id="KW-0732">Signal</keyword>
<protein>
    <submittedName>
        <fullName evidence="6">Pituitary tumor-transforming gene 1 protein-interacting protein-like</fullName>
    </submittedName>
</protein>
<keyword evidence="3" id="KW-1133">Transmembrane helix</keyword>
<evidence type="ECO:0000313" key="7">
    <source>
        <dbReference type="Proteomes" id="UP000472263"/>
    </source>
</evidence>
<evidence type="ECO:0000259" key="5">
    <source>
        <dbReference type="SMART" id="SM00423"/>
    </source>
</evidence>
<accession>A0A667Z0P6</accession>
<feature type="signal peptide" evidence="4">
    <location>
        <begin position="1"/>
        <end position="23"/>
    </location>
</feature>
<feature type="chain" id="PRO_5025475205" evidence="4">
    <location>
        <begin position="24"/>
        <end position="173"/>
    </location>
</feature>
<evidence type="ECO:0000256" key="4">
    <source>
        <dbReference type="SAM" id="SignalP"/>
    </source>
</evidence>
<reference evidence="6" key="3">
    <citation type="submission" date="2025-09" db="UniProtKB">
        <authorList>
            <consortium name="Ensembl"/>
        </authorList>
    </citation>
    <scope>IDENTIFICATION</scope>
</reference>
<keyword evidence="7" id="KW-1185">Reference proteome</keyword>
<dbReference type="InterPro" id="IPR016201">
    <property type="entry name" value="PSI"/>
</dbReference>
<dbReference type="Ensembl" id="ENSMMDT00005034430.1">
    <property type="protein sequence ID" value="ENSMMDP00005033687.1"/>
    <property type="gene ID" value="ENSMMDG00005015861.1"/>
</dbReference>
<dbReference type="SMART" id="SM00423">
    <property type="entry name" value="PSI"/>
    <property type="match status" value="1"/>
</dbReference>
<reference evidence="6" key="2">
    <citation type="submission" date="2025-08" db="UniProtKB">
        <authorList>
            <consortium name="Ensembl"/>
        </authorList>
    </citation>
    <scope>IDENTIFICATION</scope>
</reference>
<reference evidence="6" key="1">
    <citation type="submission" date="2019-06" db="EMBL/GenBank/DDBJ databases">
        <authorList>
            <consortium name="Wellcome Sanger Institute Data Sharing"/>
        </authorList>
    </citation>
    <scope>NUCLEOTIDE SEQUENCE [LARGE SCALE GENOMIC DNA]</scope>
</reference>
<dbReference type="OrthoDB" id="5829916at2759"/>
<feature type="region of interest" description="Disordered" evidence="2">
    <location>
        <begin position="127"/>
        <end position="173"/>
    </location>
</feature>
<organism evidence="6 7">
    <name type="scientific">Myripristis murdjan</name>
    <name type="common">pinecone soldierfish</name>
    <dbReference type="NCBI Taxonomy" id="586833"/>
    <lineage>
        <taxon>Eukaryota</taxon>
        <taxon>Metazoa</taxon>
        <taxon>Chordata</taxon>
        <taxon>Craniata</taxon>
        <taxon>Vertebrata</taxon>
        <taxon>Euteleostomi</taxon>
        <taxon>Actinopterygii</taxon>
        <taxon>Neopterygii</taxon>
        <taxon>Teleostei</taxon>
        <taxon>Neoteleostei</taxon>
        <taxon>Acanthomorphata</taxon>
        <taxon>Holocentriformes</taxon>
        <taxon>Holocentridae</taxon>
        <taxon>Myripristis</taxon>
    </lineage>
</organism>
<dbReference type="GO" id="GO:0006606">
    <property type="term" value="P:protein import into nucleus"/>
    <property type="evidence" value="ECO:0007669"/>
    <property type="project" value="TreeGrafter"/>
</dbReference>
<sequence length="173" mass="19724">MLSVCRAFAIVFAVTLGIVAVEAQTSAPSPPPIPCAQRSNTTCDDCLKNVTCLWCIATKQCIDYPVRNILPPHSVCPLNEARWGLCWVNFQILIITMSVLAGVIIIAVFVCCFCCCKCERTGNKREDARMERQARDRRVRQEERRTEMKHRHDQIRQKYGLTKGTPYSRMEDK</sequence>
<gene>
    <name evidence="6" type="primary">pttg1ipb</name>
</gene>
<evidence type="ECO:0000256" key="3">
    <source>
        <dbReference type="SAM" id="Phobius"/>
    </source>
</evidence>
<dbReference type="Proteomes" id="UP000472263">
    <property type="component" value="Chromosome 21"/>
</dbReference>
<keyword evidence="3" id="KW-0812">Transmembrane</keyword>
<name>A0A667Z0P6_9TELE</name>
<dbReference type="InParanoid" id="A0A667Z0P6"/>
<keyword evidence="1" id="KW-0325">Glycoprotein</keyword>
<dbReference type="InterPro" id="IPR052304">
    <property type="entry name" value="PTTG1IP"/>
</dbReference>
<dbReference type="FunCoup" id="A0A667Z0P6">
    <property type="interactions" value="416"/>
</dbReference>
<evidence type="ECO:0000256" key="1">
    <source>
        <dbReference type="ARBA" id="ARBA00023180"/>
    </source>
</evidence>
<feature type="compositionally biased region" description="Basic and acidic residues" evidence="2">
    <location>
        <begin position="127"/>
        <end position="146"/>
    </location>
</feature>
<evidence type="ECO:0000313" key="6">
    <source>
        <dbReference type="Ensembl" id="ENSMMDP00005033687.1"/>
    </source>
</evidence>
<proteinExistence type="predicted"/>
<evidence type="ECO:0000256" key="2">
    <source>
        <dbReference type="SAM" id="MobiDB-lite"/>
    </source>
</evidence>
<dbReference type="PANTHER" id="PTHR15191:SF7">
    <property type="entry name" value="PTTG1-INTERACTING PROTEIN B"/>
    <property type="match status" value="1"/>
</dbReference>
<keyword evidence="3" id="KW-0472">Membrane</keyword>
<dbReference type="GO" id="GO:0005737">
    <property type="term" value="C:cytoplasm"/>
    <property type="evidence" value="ECO:0007669"/>
    <property type="project" value="TreeGrafter"/>
</dbReference>
<feature type="domain" description="PSI" evidence="5">
    <location>
        <begin position="34"/>
        <end position="77"/>
    </location>
</feature>